<protein>
    <submittedName>
        <fullName evidence="2">Glycosyltransferase family protein</fullName>
    </submittedName>
</protein>
<dbReference type="Pfam" id="PF13528">
    <property type="entry name" value="Glyco_trans_1_3"/>
    <property type="match status" value="1"/>
</dbReference>
<feature type="region of interest" description="Disordered" evidence="1">
    <location>
        <begin position="260"/>
        <end position="282"/>
    </location>
</feature>
<dbReference type="RefSeq" id="WP_380206125.1">
    <property type="nucleotide sequence ID" value="NZ_JBHTEK010000001.1"/>
</dbReference>
<dbReference type="SUPFAM" id="SSF53756">
    <property type="entry name" value="UDP-Glycosyltransferase/glycogen phosphorylase"/>
    <property type="match status" value="1"/>
</dbReference>
<dbReference type="Gene3D" id="3.40.50.2000">
    <property type="entry name" value="Glycogen Phosphorylase B"/>
    <property type="match status" value="1"/>
</dbReference>
<dbReference type="Proteomes" id="UP001596513">
    <property type="component" value="Unassembled WGS sequence"/>
</dbReference>
<reference evidence="3" key="1">
    <citation type="journal article" date="2019" name="Int. J. Syst. Evol. Microbiol.">
        <title>The Global Catalogue of Microorganisms (GCM) 10K type strain sequencing project: providing services to taxonomists for standard genome sequencing and annotation.</title>
        <authorList>
            <consortium name="The Broad Institute Genomics Platform"/>
            <consortium name="The Broad Institute Genome Sequencing Center for Infectious Disease"/>
            <person name="Wu L."/>
            <person name="Ma J."/>
        </authorList>
    </citation>
    <scope>NUCLEOTIDE SEQUENCE [LARGE SCALE GENOMIC DNA]</scope>
    <source>
        <strain evidence="3">JCM 19635</strain>
    </source>
</reference>
<proteinExistence type="predicted"/>
<dbReference type="EMBL" id="JBHTEK010000001">
    <property type="protein sequence ID" value="MFC7670110.1"/>
    <property type="molecule type" value="Genomic_DNA"/>
</dbReference>
<comment type="caution">
    <text evidence="2">The sequence shown here is derived from an EMBL/GenBank/DDBJ whole genome shotgun (WGS) entry which is preliminary data.</text>
</comment>
<accession>A0ABW2U9U3</accession>
<keyword evidence="3" id="KW-1185">Reference proteome</keyword>
<evidence type="ECO:0000313" key="2">
    <source>
        <dbReference type="EMBL" id="MFC7670110.1"/>
    </source>
</evidence>
<name>A0ABW2U9U3_9BACT</name>
<evidence type="ECO:0000256" key="1">
    <source>
        <dbReference type="SAM" id="MobiDB-lite"/>
    </source>
</evidence>
<organism evidence="2 3">
    <name type="scientific">Hymenobacter humi</name>
    <dbReference type="NCBI Taxonomy" id="1411620"/>
    <lineage>
        <taxon>Bacteria</taxon>
        <taxon>Pseudomonadati</taxon>
        <taxon>Bacteroidota</taxon>
        <taxon>Cytophagia</taxon>
        <taxon>Cytophagales</taxon>
        <taxon>Hymenobacteraceae</taxon>
        <taxon>Hymenobacter</taxon>
    </lineage>
</organism>
<evidence type="ECO:0000313" key="3">
    <source>
        <dbReference type="Proteomes" id="UP001596513"/>
    </source>
</evidence>
<gene>
    <name evidence="2" type="ORF">ACFQT0_24120</name>
</gene>
<sequence>MLCDFEPELIISDFESFSYLFAKMRRLPIISIDNMQIINRAKLNVTVPKSERGNYNMAQSIVRAKLPRSRQYFVTTFFDLPLSKENTTLVPPIIRPEILAAPPTKGRHVLVYQSATNQQNLVPLLQQLPDQEFRVYGFNKEEDHGNVQLRAFSEAGFIADLASARAVVTNGGFSLISEAVFLHKPICAIPIPAQFEQWLNAAQVEQMGYGRHFEAITADNLRAFLYGLPGFETALASYQQQGNEALFARLDAELALLSANASPTPRPSKAKSSVVPSFPMPH</sequence>